<keyword evidence="1" id="KW-1133">Transmembrane helix</keyword>
<evidence type="ECO:0000313" key="3">
    <source>
        <dbReference type="Proteomes" id="UP000677853"/>
    </source>
</evidence>
<protein>
    <recommendedName>
        <fullName evidence="4">Lipoprotein</fullName>
    </recommendedName>
</protein>
<accession>A0ABQ1EKI7</accession>
<reference evidence="2 3" key="1">
    <citation type="journal article" date="2021" name="J. Gen. Plant Pathol.">
        <title>Enrichment of phytoplasma genome DNA through a methyl-CpG binding domain-mediated method for efficient genome sequencing.</title>
        <authorList>
            <person name="Nijo T."/>
            <person name="Iwabuchi N."/>
            <person name="Tokuda R."/>
            <person name="Suzuki T."/>
            <person name="Matsumoto O."/>
            <person name="Miyazaki A."/>
            <person name="Maejima K."/>
            <person name="Oshima K."/>
            <person name="Namba S."/>
            <person name="Yamaji Y."/>
        </authorList>
    </citation>
    <scope>NUCLEOTIDE SEQUENCE [LARGE SCALE GENOMIC DNA]</scope>
    <source>
        <strain evidence="2 3">HP</strain>
    </source>
</reference>
<keyword evidence="1" id="KW-0472">Membrane</keyword>
<proteinExistence type="predicted"/>
<sequence>MKKTNQNQNNKIIIVLTILICSCFAISSCVALNNYFSRQRQENIKLMSKNDAPLFEVNRVSGNNEDKTLIPLPMPNLNPNKFHHTVTINHQAILKTNGFDISVPLYLKITPKYDTHNTFLNPEPLFNLEVKNNNTLYDDTNRKQMVIDNDGKCNINIQIKLEQNDFVQATNPQLTLVLDYELVDKNGNTFNGSGTTLKNKITNLAK</sequence>
<keyword evidence="3" id="KW-1185">Reference proteome</keyword>
<gene>
    <name evidence="2" type="ORF">HPP_5070</name>
</gene>
<dbReference type="PROSITE" id="PS51257">
    <property type="entry name" value="PROKAR_LIPOPROTEIN"/>
    <property type="match status" value="1"/>
</dbReference>
<keyword evidence="1" id="KW-0812">Transmembrane</keyword>
<comment type="caution">
    <text evidence="2">The sequence shown here is derived from an EMBL/GenBank/DDBJ whole genome shotgun (WGS) entry which is preliminary data.</text>
</comment>
<evidence type="ECO:0000256" key="1">
    <source>
        <dbReference type="SAM" id="Phobius"/>
    </source>
</evidence>
<dbReference type="EMBL" id="BMZZ01000021">
    <property type="protein sequence ID" value="GFZ75549.1"/>
    <property type="molecule type" value="Genomic_DNA"/>
</dbReference>
<evidence type="ECO:0000313" key="2">
    <source>
        <dbReference type="EMBL" id="GFZ75549.1"/>
    </source>
</evidence>
<dbReference type="RefSeq" id="WP_249402836.1">
    <property type="nucleotide sequence ID" value="NZ_BMZZ01000021.1"/>
</dbReference>
<feature type="transmembrane region" description="Helical" evidence="1">
    <location>
        <begin position="12"/>
        <end position="36"/>
    </location>
</feature>
<evidence type="ECO:0008006" key="4">
    <source>
        <dbReference type="Google" id="ProtNLM"/>
    </source>
</evidence>
<name>A0ABQ1EKI7_9MOLU</name>
<dbReference type="Proteomes" id="UP000677853">
    <property type="component" value="Unassembled WGS sequence"/>
</dbReference>
<organism evidence="2 3">
    <name type="scientific">Hydrangea phyllody phytoplasma</name>
    <dbReference type="NCBI Taxonomy" id="238673"/>
    <lineage>
        <taxon>Bacteria</taxon>
        <taxon>Bacillati</taxon>
        <taxon>Mycoplasmatota</taxon>
        <taxon>Mollicutes</taxon>
        <taxon>Acholeplasmatales</taxon>
        <taxon>Acholeplasmataceae</taxon>
        <taxon>Candidatus Phytoplasma</taxon>
        <taxon>16SrI (Aster yellows group)</taxon>
    </lineage>
</organism>